<proteinExistence type="inferred from homology"/>
<dbReference type="Pfam" id="PF00465">
    <property type="entry name" value="Fe-ADH"/>
    <property type="match status" value="1"/>
</dbReference>
<dbReference type="InterPro" id="IPR039697">
    <property type="entry name" value="Alcohol_dehydrogenase_Fe"/>
</dbReference>
<evidence type="ECO:0000313" key="12">
    <source>
        <dbReference type="EMBL" id="PFX16371.1"/>
    </source>
</evidence>
<keyword evidence="5" id="KW-0809">Transit peptide</keyword>
<dbReference type="Gene3D" id="3.40.50.1970">
    <property type="match status" value="1"/>
</dbReference>
<dbReference type="Proteomes" id="UP000225706">
    <property type="component" value="Unassembled WGS sequence"/>
</dbReference>
<comment type="similarity">
    <text evidence="3">Belongs to the iron-containing alcohol dehydrogenase family. Hydroxyacid-oxoacid transhydrogenase subfamily.</text>
</comment>
<dbReference type="EMBL" id="LSMT01000552">
    <property type="protein sequence ID" value="PFX16371.1"/>
    <property type="molecule type" value="Genomic_DNA"/>
</dbReference>
<dbReference type="GO" id="GO:0004022">
    <property type="term" value="F:alcohol dehydrogenase (NAD+) activity"/>
    <property type="evidence" value="ECO:0007669"/>
    <property type="project" value="InterPro"/>
</dbReference>
<reference evidence="13" key="1">
    <citation type="journal article" date="2017" name="bioRxiv">
        <title>Comparative analysis of the genomes of Stylophora pistillata and Acropora digitifera provides evidence for extensive differences between species of corals.</title>
        <authorList>
            <person name="Voolstra C.R."/>
            <person name="Li Y."/>
            <person name="Liew Y.J."/>
            <person name="Baumgarten S."/>
            <person name="Zoccola D."/>
            <person name="Flot J.-F."/>
            <person name="Tambutte S."/>
            <person name="Allemand D."/>
            <person name="Aranda M."/>
        </authorList>
    </citation>
    <scope>NUCLEOTIDE SEQUENCE [LARGE SCALE GENOMIC DNA]</scope>
</reference>
<evidence type="ECO:0000259" key="10">
    <source>
        <dbReference type="Pfam" id="PF00465"/>
    </source>
</evidence>
<dbReference type="InterPro" id="IPR042157">
    <property type="entry name" value="HOT"/>
</dbReference>
<comment type="caution">
    <text evidence="12">The sequence shown here is derived from an EMBL/GenBank/DDBJ whole genome shotgun (WGS) entry which is preliminary data.</text>
</comment>
<dbReference type="InterPro" id="IPR056798">
    <property type="entry name" value="ADH_Fe_C"/>
</dbReference>
<dbReference type="GO" id="GO:0047988">
    <property type="term" value="F:hydroxyacid-oxoacid transhydrogenase activity"/>
    <property type="evidence" value="ECO:0007669"/>
    <property type="project" value="UniProtKB-EC"/>
</dbReference>
<comment type="catalytic activity">
    <reaction evidence="1">
        <text>(S)-3-hydroxybutanoate + 2-oxoglutarate = (R)-2-hydroxyglutarate + acetoacetate</text>
        <dbReference type="Rhea" id="RHEA:23048"/>
        <dbReference type="ChEBI" id="CHEBI:11047"/>
        <dbReference type="ChEBI" id="CHEBI:13705"/>
        <dbReference type="ChEBI" id="CHEBI:15801"/>
        <dbReference type="ChEBI" id="CHEBI:16810"/>
        <dbReference type="EC" id="1.1.99.24"/>
    </reaction>
</comment>
<dbReference type="Gene3D" id="1.20.1090.10">
    <property type="entry name" value="Dehydroquinate synthase-like - alpha domain"/>
    <property type="match status" value="1"/>
</dbReference>
<dbReference type="CDD" id="cd08190">
    <property type="entry name" value="HOT"/>
    <property type="match status" value="1"/>
</dbReference>
<dbReference type="GO" id="GO:0046872">
    <property type="term" value="F:metal ion binding"/>
    <property type="evidence" value="ECO:0007669"/>
    <property type="project" value="InterPro"/>
</dbReference>
<evidence type="ECO:0000313" key="13">
    <source>
        <dbReference type="Proteomes" id="UP000225706"/>
    </source>
</evidence>
<dbReference type="InterPro" id="IPR001670">
    <property type="entry name" value="ADH_Fe/GldA"/>
</dbReference>
<evidence type="ECO:0000256" key="3">
    <source>
        <dbReference type="ARBA" id="ARBA00010005"/>
    </source>
</evidence>
<evidence type="ECO:0000256" key="4">
    <source>
        <dbReference type="ARBA" id="ARBA00013182"/>
    </source>
</evidence>
<keyword evidence="13" id="KW-1185">Reference proteome</keyword>
<accession>A0A2B4RFJ2</accession>
<dbReference type="PANTHER" id="PTHR11496">
    <property type="entry name" value="ALCOHOL DEHYDROGENASE"/>
    <property type="match status" value="1"/>
</dbReference>
<evidence type="ECO:0000256" key="8">
    <source>
        <dbReference type="ARBA" id="ARBA00049496"/>
    </source>
</evidence>
<feature type="domain" description="Alcohol dehydrogenase iron-type/glycerol dehydrogenase GldA" evidence="10">
    <location>
        <begin position="43"/>
        <end position="176"/>
    </location>
</feature>
<gene>
    <name evidence="12" type="primary">ADHFE1</name>
    <name evidence="12" type="ORF">AWC38_SpisGene19353</name>
</gene>
<name>A0A2B4RFJ2_STYPI</name>
<dbReference type="AlphaFoldDB" id="A0A2B4RFJ2"/>
<evidence type="ECO:0000256" key="1">
    <source>
        <dbReference type="ARBA" id="ARBA00000813"/>
    </source>
</evidence>
<keyword evidence="6" id="KW-0560">Oxidoreductase</keyword>
<evidence type="ECO:0000256" key="2">
    <source>
        <dbReference type="ARBA" id="ARBA00004173"/>
    </source>
</evidence>
<feature type="region of interest" description="Disordered" evidence="9">
    <location>
        <begin position="191"/>
        <end position="212"/>
    </location>
</feature>
<organism evidence="12 13">
    <name type="scientific">Stylophora pistillata</name>
    <name type="common">Smooth cauliflower coral</name>
    <dbReference type="NCBI Taxonomy" id="50429"/>
    <lineage>
        <taxon>Eukaryota</taxon>
        <taxon>Metazoa</taxon>
        <taxon>Cnidaria</taxon>
        <taxon>Anthozoa</taxon>
        <taxon>Hexacorallia</taxon>
        <taxon>Scleractinia</taxon>
        <taxon>Astrocoeniina</taxon>
        <taxon>Pocilloporidae</taxon>
        <taxon>Stylophora</taxon>
    </lineage>
</organism>
<comment type="catalytic activity">
    <reaction evidence="8">
        <text>4-hydroxybutanoate + 2-oxoglutarate = (R)-2-hydroxyglutarate + succinate semialdehyde</text>
        <dbReference type="Rhea" id="RHEA:24734"/>
        <dbReference type="ChEBI" id="CHEBI:15801"/>
        <dbReference type="ChEBI" id="CHEBI:16724"/>
        <dbReference type="ChEBI" id="CHEBI:16810"/>
        <dbReference type="ChEBI" id="CHEBI:57706"/>
        <dbReference type="EC" id="1.1.99.24"/>
    </reaction>
</comment>
<keyword evidence="7" id="KW-0496">Mitochondrion</keyword>
<dbReference type="OrthoDB" id="339764at2759"/>
<evidence type="ECO:0000256" key="9">
    <source>
        <dbReference type="SAM" id="MobiDB-lite"/>
    </source>
</evidence>
<evidence type="ECO:0000256" key="6">
    <source>
        <dbReference type="ARBA" id="ARBA00023002"/>
    </source>
</evidence>
<sequence>MRLVGAASCRCPAHSQNFSPVPRLSSIAKDHVEPECAFEVANSSIRYGEGVTREVGMDFENRGLKKVCVVTDQKLVTLPPVKEAIESLETNKVKYELFYEVRIEPTDARQVQAAIDFAKQGEFDSFLAIGGGSVIDTAKAANLYLCHPENEFLDFVNAPVGKGMPIDKPLKPLIAILNADEGCVICSTVPTTAGTAPPPPTSGQSSGSHPWRSRCHAIESYTAIPYQKRGPRPPNPNMRPAYQGSNPVSDVWSKHALGIVAKYLKRSIKDASDLEARSNMHLASVYAGVGFGNAGVHLCHGMSYPISGLVKSYKAKDYEVDHPLVVIIPCVTIKKRVNTAAGEYQSATHNAKDVRYFTRTLRTNLFDQLSKKRPCCIMCCGRSMLHNAQHEMSWDLLLLAMQLYSNSGEPRDEK</sequence>
<protein>
    <recommendedName>
        <fullName evidence="4">hydroxyacid-oxoacid transhydrogenase</fullName>
        <ecNumber evidence="4">1.1.99.24</ecNumber>
    </recommendedName>
</protein>
<dbReference type="Pfam" id="PF25137">
    <property type="entry name" value="ADH_Fe_C"/>
    <property type="match status" value="1"/>
</dbReference>
<comment type="subcellular location">
    <subcellularLocation>
        <location evidence="2">Mitochondrion</location>
    </subcellularLocation>
</comment>
<evidence type="ECO:0000256" key="5">
    <source>
        <dbReference type="ARBA" id="ARBA00022946"/>
    </source>
</evidence>
<evidence type="ECO:0000256" key="7">
    <source>
        <dbReference type="ARBA" id="ARBA00023128"/>
    </source>
</evidence>
<dbReference type="SUPFAM" id="SSF56796">
    <property type="entry name" value="Dehydroquinate synthase-like"/>
    <property type="match status" value="1"/>
</dbReference>
<dbReference type="GO" id="GO:0005739">
    <property type="term" value="C:mitochondrion"/>
    <property type="evidence" value="ECO:0007669"/>
    <property type="project" value="UniProtKB-SubCell"/>
</dbReference>
<dbReference type="STRING" id="50429.A0A2B4RFJ2"/>
<evidence type="ECO:0000259" key="11">
    <source>
        <dbReference type="Pfam" id="PF25137"/>
    </source>
</evidence>
<dbReference type="PANTHER" id="PTHR11496:SF83">
    <property type="entry name" value="HYDROXYACID-OXOACID TRANSHYDROGENASE, MITOCHONDRIAL"/>
    <property type="match status" value="1"/>
</dbReference>
<feature type="domain" description="Fe-containing alcohol dehydrogenase-like C-terminal" evidence="11">
    <location>
        <begin position="244"/>
        <end position="309"/>
    </location>
</feature>
<dbReference type="EC" id="1.1.99.24" evidence="4"/>